<dbReference type="Gene3D" id="1.10.260.40">
    <property type="entry name" value="lambda repressor-like DNA-binding domains"/>
    <property type="match status" value="1"/>
</dbReference>
<evidence type="ECO:0000313" key="3">
    <source>
        <dbReference type="EMBL" id="QYX30924.1"/>
    </source>
</evidence>
<dbReference type="InterPro" id="IPR025194">
    <property type="entry name" value="RodZ-like_C"/>
</dbReference>
<dbReference type="Proteomes" id="UP000826540">
    <property type="component" value="Chromosome"/>
</dbReference>
<dbReference type="CDD" id="cd00093">
    <property type="entry name" value="HTH_XRE"/>
    <property type="match status" value="1"/>
</dbReference>
<feature type="domain" description="Cytoskeleton protein RodZ-like C-terminal" evidence="2">
    <location>
        <begin position="192"/>
        <end position="254"/>
    </location>
</feature>
<name>A0ABX8WWX7_9CYAN</name>
<keyword evidence="4" id="KW-1185">Reference proteome</keyword>
<gene>
    <name evidence="3" type="ORF">K2F26_19010</name>
</gene>
<dbReference type="InterPro" id="IPR001387">
    <property type="entry name" value="Cro/C1-type_HTH"/>
</dbReference>
<dbReference type="PANTHER" id="PTHR34475">
    <property type="match status" value="1"/>
</dbReference>
<dbReference type="EMBL" id="CP080598">
    <property type="protein sequence ID" value="QYX30924.1"/>
    <property type="molecule type" value="Genomic_DNA"/>
</dbReference>
<evidence type="ECO:0000259" key="2">
    <source>
        <dbReference type="Pfam" id="PF13464"/>
    </source>
</evidence>
<keyword evidence="1" id="KW-0812">Transmembrane</keyword>
<keyword evidence="1" id="KW-0472">Membrane</keyword>
<evidence type="ECO:0000313" key="4">
    <source>
        <dbReference type="Proteomes" id="UP000826540"/>
    </source>
</evidence>
<feature type="transmembrane region" description="Helical" evidence="1">
    <location>
        <begin position="121"/>
        <end position="140"/>
    </location>
</feature>
<proteinExistence type="predicted"/>
<protein>
    <submittedName>
        <fullName evidence="3">DUF4115 domain-containing protein</fullName>
    </submittedName>
</protein>
<dbReference type="InterPro" id="IPR010982">
    <property type="entry name" value="Lambda_DNA-bd_dom_sf"/>
</dbReference>
<dbReference type="Pfam" id="PF13464">
    <property type="entry name" value="RodZ_C"/>
    <property type="match status" value="1"/>
</dbReference>
<dbReference type="PANTHER" id="PTHR34475:SF1">
    <property type="entry name" value="CYTOSKELETON PROTEIN RODZ"/>
    <property type="match status" value="1"/>
</dbReference>
<dbReference type="Pfam" id="PF13413">
    <property type="entry name" value="HTH_25"/>
    <property type="match status" value="1"/>
</dbReference>
<sequence length="272" mass="30023">MKWLRKKDNQPSQPSIEQQQAEKLAQMGAKLAALRQQKGLSMDEIVLTTRIPRRLLTAIESGDLTDLPEPIYIQGLIRQFADALGVKGAEFASHFPLGSQKVSFQSNWQPQPLFQLRPLHLYLLYIFVIVCSVTGLSQLLNQTTVEANNSQNQPKTPTGDNLTPQKLQAKDLKAIPSDINSSETETVEIGVTLQSSSWIRIVADGKTAFEGVLPKGSHRKWKAAEELTVKTDNAGGVLMSVNQQQPKQMGQPGKFQEVSIAAQVRSGNVVRQ</sequence>
<dbReference type="SUPFAM" id="SSF47413">
    <property type="entry name" value="lambda repressor-like DNA-binding domains"/>
    <property type="match status" value="1"/>
</dbReference>
<accession>A0ABX8WWX7</accession>
<dbReference type="InterPro" id="IPR050400">
    <property type="entry name" value="Bact_Cytoskel_RodZ"/>
</dbReference>
<evidence type="ECO:0000256" key="1">
    <source>
        <dbReference type="SAM" id="Phobius"/>
    </source>
</evidence>
<dbReference type="RefSeq" id="WP_220609041.1">
    <property type="nucleotide sequence ID" value="NZ_CP080598.1"/>
</dbReference>
<reference evidence="3 4" key="1">
    <citation type="journal article" date="2022" name="J. Am. Chem. Soc.">
        <title>Biosynthesis of Guanitoxin Enables Global Environmental Detection in Freshwater Cyanobacteria.</title>
        <authorList>
            <person name="Lima S.T."/>
            <person name="Fallon T.R."/>
            <person name="Cordoza J.L."/>
            <person name="Chekan J.R."/>
            <person name="Delbaje E."/>
            <person name="Hopiavuori A.R."/>
            <person name="Alvarenga D.O."/>
            <person name="Wood S.M."/>
            <person name="Luhavaya H."/>
            <person name="Baumgartner J.T."/>
            <person name="Dorr F.A."/>
            <person name="Etchegaray A."/>
            <person name="Pinto E."/>
            <person name="McKinnie S.M.K."/>
            <person name="Fiore M.F."/>
            <person name="Moore B.S."/>
        </authorList>
    </citation>
    <scope>NUCLEOTIDE SEQUENCE [LARGE SCALE GENOMIC DNA]</scope>
    <source>
        <strain evidence="3 4">ITEP-024</strain>
    </source>
</reference>
<organism evidence="3 4">
    <name type="scientific">Sphaerospermopsis torques-reginae ITEP-024</name>
    <dbReference type="NCBI Taxonomy" id="984208"/>
    <lineage>
        <taxon>Bacteria</taxon>
        <taxon>Bacillati</taxon>
        <taxon>Cyanobacteriota</taxon>
        <taxon>Cyanophyceae</taxon>
        <taxon>Nostocales</taxon>
        <taxon>Aphanizomenonaceae</taxon>
        <taxon>Sphaerospermopsis</taxon>
        <taxon>Sphaerospermopsis torques-reginae</taxon>
    </lineage>
</organism>
<keyword evidence="1" id="KW-1133">Transmembrane helix</keyword>